<dbReference type="AlphaFoldDB" id="X1B6F3"/>
<comment type="caution">
    <text evidence="1">The sequence shown here is derived from an EMBL/GenBank/DDBJ whole genome shotgun (WGS) entry which is preliminary data.</text>
</comment>
<dbReference type="EMBL" id="BART01016283">
    <property type="protein sequence ID" value="GAG79748.1"/>
    <property type="molecule type" value="Genomic_DNA"/>
</dbReference>
<proteinExistence type="predicted"/>
<sequence length="71" mass="8455">MRKRSRKLAIKLPDSDTIGLKFIKRLIPTLSKKKLYATLGKVQSYPEGKEKTEILEMLKKEFEKRNIDYLW</sequence>
<accession>X1B6F3</accession>
<evidence type="ECO:0000313" key="1">
    <source>
        <dbReference type="EMBL" id="GAG79748.1"/>
    </source>
</evidence>
<gene>
    <name evidence="1" type="ORF">S01H4_31359</name>
</gene>
<reference evidence="1" key="1">
    <citation type="journal article" date="2014" name="Front. Microbiol.">
        <title>High frequency of phylogenetically diverse reductive dehalogenase-homologous genes in deep subseafloor sedimentary metagenomes.</title>
        <authorList>
            <person name="Kawai M."/>
            <person name="Futagami T."/>
            <person name="Toyoda A."/>
            <person name="Takaki Y."/>
            <person name="Nishi S."/>
            <person name="Hori S."/>
            <person name="Arai W."/>
            <person name="Tsubouchi T."/>
            <person name="Morono Y."/>
            <person name="Uchiyama I."/>
            <person name="Ito T."/>
            <person name="Fujiyama A."/>
            <person name="Inagaki F."/>
            <person name="Takami H."/>
        </authorList>
    </citation>
    <scope>NUCLEOTIDE SEQUENCE</scope>
    <source>
        <strain evidence="1">Expedition CK06-06</strain>
    </source>
</reference>
<name>X1B6F3_9ZZZZ</name>
<protein>
    <submittedName>
        <fullName evidence="1">Uncharacterized protein</fullName>
    </submittedName>
</protein>
<organism evidence="1">
    <name type="scientific">marine sediment metagenome</name>
    <dbReference type="NCBI Taxonomy" id="412755"/>
    <lineage>
        <taxon>unclassified sequences</taxon>
        <taxon>metagenomes</taxon>
        <taxon>ecological metagenomes</taxon>
    </lineage>
</organism>